<dbReference type="Gene3D" id="1.10.3630.10">
    <property type="entry name" value="yeast vps74-n-term truncation variant domain like"/>
    <property type="match status" value="1"/>
</dbReference>
<dbReference type="InterPro" id="IPR008628">
    <property type="entry name" value="GPP34-like"/>
</dbReference>
<dbReference type="Pfam" id="PF05719">
    <property type="entry name" value="GPP34"/>
    <property type="match status" value="1"/>
</dbReference>
<dbReference type="InterPro" id="IPR038261">
    <property type="entry name" value="GPP34-like_sf"/>
</dbReference>
<sequence>MEYAVPLADEFLLLALRDNDGRLPFRSAALQAGLAGALLADLALTGRITVGGDLVTVCDATPPDDPDLAAALGRIAGEAKPRKPEWWVSRLIDDDLAARRLARLTERGTVDATTYRVFGVIPGRRYSGRDAELEPEIRARLAAALDTGRADERTAVLLALAHASGLIARLSGISGRDLRERVEHVTAHHWAGKAVDRVAGGAALGAMANSAVAG</sequence>
<keyword evidence="4" id="KW-0472">Membrane</keyword>
<reference evidence="5 6" key="1">
    <citation type="journal article" date="2019" name="Int. J. Syst. Evol. Microbiol.">
        <title>The Global Catalogue of Microorganisms (GCM) 10K type strain sequencing project: providing services to taxonomists for standard genome sequencing and annotation.</title>
        <authorList>
            <consortium name="The Broad Institute Genomics Platform"/>
            <consortium name="The Broad Institute Genome Sequencing Center for Infectious Disease"/>
            <person name="Wu L."/>
            <person name="Ma J."/>
        </authorList>
    </citation>
    <scope>NUCLEOTIDE SEQUENCE [LARGE SCALE GENOMIC DNA]</scope>
    <source>
        <strain evidence="5 6">JCM 6833</strain>
    </source>
</reference>
<accession>A0ABN3QQZ1</accession>
<name>A0ABN3QQZ1_9ACTN</name>
<evidence type="ECO:0000313" key="6">
    <source>
        <dbReference type="Proteomes" id="UP001501509"/>
    </source>
</evidence>
<evidence type="ECO:0000256" key="2">
    <source>
        <dbReference type="ARBA" id="ARBA00023034"/>
    </source>
</evidence>
<evidence type="ECO:0000256" key="4">
    <source>
        <dbReference type="ARBA" id="ARBA00023136"/>
    </source>
</evidence>
<comment type="caution">
    <text evidence="5">The sequence shown here is derived from an EMBL/GenBank/DDBJ whole genome shotgun (WGS) entry which is preliminary data.</text>
</comment>
<keyword evidence="2" id="KW-0333">Golgi apparatus</keyword>
<evidence type="ECO:0008006" key="7">
    <source>
        <dbReference type="Google" id="ProtNLM"/>
    </source>
</evidence>
<dbReference type="RefSeq" id="WP_344548050.1">
    <property type="nucleotide sequence ID" value="NZ_BAAATD010000017.1"/>
</dbReference>
<proteinExistence type="predicted"/>
<evidence type="ECO:0000256" key="3">
    <source>
        <dbReference type="ARBA" id="ARBA00023121"/>
    </source>
</evidence>
<dbReference type="EMBL" id="BAAATD010000017">
    <property type="protein sequence ID" value="GAA2632484.1"/>
    <property type="molecule type" value="Genomic_DNA"/>
</dbReference>
<dbReference type="Proteomes" id="UP001501509">
    <property type="component" value="Unassembled WGS sequence"/>
</dbReference>
<keyword evidence="6" id="KW-1185">Reference proteome</keyword>
<evidence type="ECO:0000256" key="1">
    <source>
        <dbReference type="ARBA" id="ARBA00004255"/>
    </source>
</evidence>
<gene>
    <name evidence="5" type="ORF">GCM10010411_83480</name>
</gene>
<protein>
    <recommendedName>
        <fullName evidence="7">GPP34 family phosphoprotein</fullName>
    </recommendedName>
</protein>
<organism evidence="5 6">
    <name type="scientific">Actinomadura fulvescens</name>
    <dbReference type="NCBI Taxonomy" id="46160"/>
    <lineage>
        <taxon>Bacteria</taxon>
        <taxon>Bacillati</taxon>
        <taxon>Actinomycetota</taxon>
        <taxon>Actinomycetes</taxon>
        <taxon>Streptosporangiales</taxon>
        <taxon>Thermomonosporaceae</taxon>
        <taxon>Actinomadura</taxon>
    </lineage>
</organism>
<evidence type="ECO:0000313" key="5">
    <source>
        <dbReference type="EMBL" id="GAA2632484.1"/>
    </source>
</evidence>
<comment type="subcellular location">
    <subcellularLocation>
        <location evidence="1">Golgi apparatus membrane</location>
        <topology evidence="1">Peripheral membrane protein</topology>
        <orientation evidence="1">Cytoplasmic side</orientation>
    </subcellularLocation>
</comment>
<keyword evidence="3" id="KW-0446">Lipid-binding</keyword>